<dbReference type="GO" id="GO:0004519">
    <property type="term" value="F:endonuclease activity"/>
    <property type="evidence" value="ECO:0007669"/>
    <property type="project" value="UniProtKB-KW"/>
</dbReference>
<reference evidence="2 3" key="1">
    <citation type="journal article" date="2020" name="ISME J.">
        <title>Comparative genomics reveals insights into cyanobacterial evolution and habitat adaptation.</title>
        <authorList>
            <person name="Chen M.Y."/>
            <person name="Teng W.K."/>
            <person name="Zhao L."/>
            <person name="Hu C.X."/>
            <person name="Zhou Y.K."/>
            <person name="Han B.P."/>
            <person name="Song L.R."/>
            <person name="Shu W.S."/>
        </authorList>
    </citation>
    <scope>NUCLEOTIDE SEQUENCE [LARGE SCALE GENOMIC DNA]</scope>
    <source>
        <strain evidence="2 3">FACHB-1050</strain>
    </source>
</reference>
<keyword evidence="2" id="KW-0540">Nuclease</keyword>
<dbReference type="RefSeq" id="WP_190577978.1">
    <property type="nucleotide sequence ID" value="NZ_CAWPQU010000004.1"/>
</dbReference>
<dbReference type="SUPFAM" id="SSF52980">
    <property type="entry name" value="Restriction endonuclease-like"/>
    <property type="match status" value="1"/>
</dbReference>
<keyword evidence="2" id="KW-0255">Endonuclease</keyword>
<organism evidence="2 3">
    <name type="scientific">Phormidium tenue FACHB-1050</name>
    <dbReference type="NCBI Taxonomy" id="2692857"/>
    <lineage>
        <taxon>Bacteria</taxon>
        <taxon>Bacillati</taxon>
        <taxon>Cyanobacteriota</taxon>
        <taxon>Cyanophyceae</taxon>
        <taxon>Oscillatoriophycideae</taxon>
        <taxon>Oscillatoriales</taxon>
        <taxon>Oscillatoriaceae</taxon>
        <taxon>Phormidium</taxon>
    </lineage>
</organism>
<gene>
    <name evidence="2" type="ORF">H6G05_09665</name>
</gene>
<dbReference type="InterPro" id="IPR012296">
    <property type="entry name" value="Nuclease_put_TT1808"/>
</dbReference>
<proteinExistence type="predicted"/>
<evidence type="ECO:0000313" key="2">
    <source>
        <dbReference type="EMBL" id="MBD2317110.1"/>
    </source>
</evidence>
<dbReference type="Pfam" id="PF05685">
    <property type="entry name" value="Uma2"/>
    <property type="match status" value="1"/>
</dbReference>
<dbReference type="Gene3D" id="3.90.1570.10">
    <property type="entry name" value="tt1808, chain A"/>
    <property type="match status" value="1"/>
</dbReference>
<dbReference type="Proteomes" id="UP000618445">
    <property type="component" value="Unassembled WGS sequence"/>
</dbReference>
<feature type="domain" description="Putative restriction endonuclease" evidence="1">
    <location>
        <begin position="19"/>
        <end position="171"/>
    </location>
</feature>
<accession>A0ABR8C9R2</accession>
<protein>
    <submittedName>
        <fullName evidence="2">Uma2 family endonuclease</fullName>
    </submittedName>
</protein>
<evidence type="ECO:0000313" key="3">
    <source>
        <dbReference type="Proteomes" id="UP000618445"/>
    </source>
</evidence>
<sequence>MIAQPLLIQEDHQIIMSADEYLVWESQQEEKHEYENGKIIAMTGGTIPHSQIPLNLGALLLAHLRGKGCKISISDAKVLVRSRKYYYPDVVVSCDDRDRFSRDFLQYPVLIAEVLSATTEARDRGIKQQSYMAIDTLQAYILIDSERPSAEVYQRHSDRAWEYQSIAIEQTTFEKDDPLIQITSIDLQFPLSALYENVDFLDSSQL</sequence>
<comment type="caution">
    <text evidence="2">The sequence shown here is derived from an EMBL/GenBank/DDBJ whole genome shotgun (WGS) entry which is preliminary data.</text>
</comment>
<evidence type="ECO:0000259" key="1">
    <source>
        <dbReference type="Pfam" id="PF05685"/>
    </source>
</evidence>
<dbReference type="InterPro" id="IPR011335">
    <property type="entry name" value="Restrct_endonuc-II-like"/>
</dbReference>
<dbReference type="EMBL" id="JACJQY010000012">
    <property type="protein sequence ID" value="MBD2317110.1"/>
    <property type="molecule type" value="Genomic_DNA"/>
</dbReference>
<keyword evidence="2" id="KW-0378">Hydrolase</keyword>
<dbReference type="InterPro" id="IPR008538">
    <property type="entry name" value="Uma2"/>
</dbReference>
<dbReference type="PANTHER" id="PTHR36558">
    <property type="entry name" value="GLR1098 PROTEIN"/>
    <property type="match status" value="1"/>
</dbReference>
<dbReference type="CDD" id="cd06260">
    <property type="entry name" value="DUF820-like"/>
    <property type="match status" value="1"/>
</dbReference>
<keyword evidence="3" id="KW-1185">Reference proteome</keyword>
<dbReference type="PANTHER" id="PTHR36558:SF1">
    <property type="entry name" value="RESTRICTION ENDONUCLEASE DOMAIN-CONTAINING PROTEIN-RELATED"/>
    <property type="match status" value="1"/>
</dbReference>
<name>A0ABR8C9R2_9CYAN</name>